<keyword evidence="2" id="KW-1185">Reference proteome</keyword>
<accession>A0ABS7D286</accession>
<proteinExistence type="predicted"/>
<evidence type="ECO:0000313" key="2">
    <source>
        <dbReference type="Proteomes" id="UP000812277"/>
    </source>
</evidence>
<gene>
    <name evidence="1" type="primary">ytxJ</name>
    <name evidence="1" type="ORF">K0T92_04390</name>
</gene>
<reference evidence="1 2" key="1">
    <citation type="submission" date="2021-07" db="EMBL/GenBank/DDBJ databases">
        <title>Paenibacillus radiodurans sp. nov., isolated from the southeastern edge of Tengger Desert.</title>
        <authorList>
            <person name="Zhang G."/>
        </authorList>
    </citation>
    <scope>NUCLEOTIDE SEQUENCE [LARGE SCALE GENOMIC DNA]</scope>
    <source>
        <strain evidence="1 2">DT7-4</strain>
    </source>
</reference>
<sequence>MSQLKEIQTIEEWNAAFEASSQRPLVVFKHSTTCPVSANAYSEFSNYLKTSAAPNADYVLVKVIESRPVSNQIAEDVAVKHESPQIIMVKDKAKYWSATHWAITEEHIRAVLND</sequence>
<organism evidence="1 2">
    <name type="scientific">Paenibacillus oenotherae</name>
    <dbReference type="NCBI Taxonomy" id="1435645"/>
    <lineage>
        <taxon>Bacteria</taxon>
        <taxon>Bacillati</taxon>
        <taxon>Bacillota</taxon>
        <taxon>Bacilli</taxon>
        <taxon>Bacillales</taxon>
        <taxon>Paenibacillaceae</taxon>
        <taxon>Paenibacillus</taxon>
    </lineage>
</organism>
<dbReference type="Pfam" id="PF11009">
    <property type="entry name" value="BrxC"/>
    <property type="match status" value="1"/>
</dbReference>
<dbReference type="InterPro" id="IPR022551">
    <property type="entry name" value="BrxC"/>
</dbReference>
<dbReference type="EMBL" id="JAHZIJ010000002">
    <property type="protein sequence ID" value="MBW7473971.1"/>
    <property type="molecule type" value="Genomic_DNA"/>
</dbReference>
<dbReference type="NCBIfam" id="TIGR04019">
    <property type="entry name" value="B_thiol_YtxJ"/>
    <property type="match status" value="1"/>
</dbReference>
<comment type="caution">
    <text evidence="1">The sequence shown here is derived from an EMBL/GenBank/DDBJ whole genome shotgun (WGS) entry which is preliminary data.</text>
</comment>
<name>A0ABS7D286_9BACL</name>
<dbReference type="Gene3D" id="3.40.30.10">
    <property type="entry name" value="Glutaredoxin"/>
    <property type="match status" value="1"/>
</dbReference>
<protein>
    <submittedName>
        <fullName evidence="1">Bacillithiol system redox-active protein YtxJ</fullName>
    </submittedName>
</protein>
<evidence type="ECO:0000313" key="1">
    <source>
        <dbReference type="EMBL" id="MBW7473971.1"/>
    </source>
</evidence>
<dbReference type="Proteomes" id="UP000812277">
    <property type="component" value="Unassembled WGS sequence"/>
</dbReference>
<dbReference type="RefSeq" id="WP_219871557.1">
    <property type="nucleotide sequence ID" value="NZ_JAHZIJ010000002.1"/>
</dbReference>